<dbReference type="GO" id="GO:0031505">
    <property type="term" value="P:fungal-type cell wall organization"/>
    <property type="evidence" value="ECO:0007669"/>
    <property type="project" value="InterPro"/>
</dbReference>
<evidence type="ECO:0000313" key="2">
    <source>
        <dbReference type="EMBL" id="ANB13450.1"/>
    </source>
</evidence>
<proteinExistence type="predicted"/>
<reference evidence="2 3" key="1">
    <citation type="submission" date="2016-02" db="EMBL/GenBank/DDBJ databases">
        <title>Complete genome sequence and transcriptome regulation of the pentose utilising yeast Sugiyamaella lignohabitans.</title>
        <authorList>
            <person name="Bellasio M."/>
            <person name="Peymann A."/>
            <person name="Valli M."/>
            <person name="Sipitzky M."/>
            <person name="Graf A."/>
            <person name="Sauer M."/>
            <person name="Marx H."/>
            <person name="Mattanovich D."/>
        </authorList>
    </citation>
    <scope>NUCLEOTIDE SEQUENCE [LARGE SCALE GENOMIC DNA]</scope>
    <source>
        <strain evidence="2 3">CBS 10342</strain>
    </source>
</reference>
<dbReference type="InterPro" id="IPR031452">
    <property type="entry name" value="Kre1"/>
</dbReference>
<protein>
    <submittedName>
        <fullName evidence="2">Uncharacterized protein</fullName>
    </submittedName>
</protein>
<keyword evidence="1" id="KW-0732">Signal</keyword>
<dbReference type="EMBL" id="CP014501">
    <property type="protein sequence ID" value="ANB13450.1"/>
    <property type="molecule type" value="Genomic_DNA"/>
</dbReference>
<name>A0A167DYQ9_9ASCO</name>
<dbReference type="KEGG" id="slb:AWJ20_1741"/>
<dbReference type="Proteomes" id="UP000189580">
    <property type="component" value="Chromosome a"/>
</dbReference>
<dbReference type="Pfam" id="PF17056">
    <property type="entry name" value="KRE1"/>
    <property type="match status" value="1"/>
</dbReference>
<evidence type="ECO:0000313" key="3">
    <source>
        <dbReference type="Proteomes" id="UP000189580"/>
    </source>
</evidence>
<dbReference type="RefSeq" id="XP_018735927.1">
    <property type="nucleotide sequence ID" value="XM_018878645.1"/>
</dbReference>
<accession>A0A167DYQ9</accession>
<keyword evidence="3" id="KW-1185">Reference proteome</keyword>
<feature type="signal peptide" evidence="1">
    <location>
        <begin position="1"/>
        <end position="18"/>
    </location>
</feature>
<feature type="chain" id="PRO_5007885563" evidence="1">
    <location>
        <begin position="19"/>
        <end position="111"/>
    </location>
</feature>
<dbReference type="GeneID" id="30033577"/>
<gene>
    <name evidence="2" type="ORF">AWJ20_1741</name>
</gene>
<evidence type="ECO:0000256" key="1">
    <source>
        <dbReference type="SAM" id="SignalP"/>
    </source>
</evidence>
<sequence>MKLLASLLTLSALTPVLAKIDFLPTPWTPGPSMPAPTTQAQTLVWSTQTLANGQKTTIQVPYTQVFTQRFVSVDVPPAGSVGLGKWSSNGGKVGVVKPTQYLTVTTARSKS</sequence>
<organism evidence="2 3">
    <name type="scientific">Sugiyamaella lignohabitans</name>
    <dbReference type="NCBI Taxonomy" id="796027"/>
    <lineage>
        <taxon>Eukaryota</taxon>
        <taxon>Fungi</taxon>
        <taxon>Dikarya</taxon>
        <taxon>Ascomycota</taxon>
        <taxon>Saccharomycotina</taxon>
        <taxon>Dipodascomycetes</taxon>
        <taxon>Dipodascales</taxon>
        <taxon>Trichomonascaceae</taxon>
        <taxon>Sugiyamaella</taxon>
    </lineage>
</organism>
<dbReference type="AlphaFoldDB" id="A0A167DYQ9"/>